<evidence type="ECO:0000256" key="4">
    <source>
        <dbReference type="ARBA" id="ARBA00022475"/>
    </source>
</evidence>
<dbReference type="Pfam" id="PF00005">
    <property type="entry name" value="ABC_tran"/>
    <property type="match status" value="1"/>
</dbReference>
<keyword evidence="3" id="KW-0813">Transport</keyword>
<evidence type="ECO:0000256" key="1">
    <source>
        <dbReference type="ARBA" id="ARBA00004417"/>
    </source>
</evidence>
<keyword evidence="11" id="KW-1185">Reference proteome</keyword>
<dbReference type="GO" id="GO:0005524">
    <property type="term" value="F:ATP binding"/>
    <property type="evidence" value="ECO:0007669"/>
    <property type="project" value="UniProtKB-KW"/>
</dbReference>
<dbReference type="FunFam" id="3.40.50.300:FF:000042">
    <property type="entry name" value="Maltose/maltodextrin ABC transporter, ATP-binding protein"/>
    <property type="match status" value="1"/>
</dbReference>
<dbReference type="OrthoDB" id="9767663at2"/>
<accession>A0A2V3U7C2</accession>
<dbReference type="Pfam" id="PF17912">
    <property type="entry name" value="OB_MalK"/>
    <property type="match status" value="1"/>
</dbReference>
<evidence type="ECO:0000256" key="5">
    <source>
        <dbReference type="ARBA" id="ARBA00022741"/>
    </source>
</evidence>
<dbReference type="Proteomes" id="UP000248021">
    <property type="component" value="Unassembled WGS sequence"/>
</dbReference>
<dbReference type="Gene3D" id="2.40.50.100">
    <property type="match status" value="1"/>
</dbReference>
<evidence type="ECO:0000313" key="11">
    <source>
        <dbReference type="Proteomes" id="UP000248021"/>
    </source>
</evidence>
<dbReference type="GO" id="GO:0008643">
    <property type="term" value="P:carbohydrate transport"/>
    <property type="evidence" value="ECO:0007669"/>
    <property type="project" value="InterPro"/>
</dbReference>
<dbReference type="GO" id="GO:0140359">
    <property type="term" value="F:ABC-type transporter activity"/>
    <property type="evidence" value="ECO:0007669"/>
    <property type="project" value="InterPro"/>
</dbReference>
<dbReference type="EMBL" id="QJJK01000006">
    <property type="protein sequence ID" value="PXW58002.1"/>
    <property type="molecule type" value="Genomic_DNA"/>
</dbReference>
<dbReference type="Gene3D" id="3.40.50.300">
    <property type="entry name" value="P-loop containing nucleotide triphosphate hydrolases"/>
    <property type="match status" value="1"/>
</dbReference>
<comment type="subcellular location">
    <subcellularLocation>
        <location evidence="1">Cell inner membrane</location>
        <topology evidence="1">Peripheral membrane protein</topology>
    </subcellularLocation>
</comment>
<dbReference type="InterPro" id="IPR047641">
    <property type="entry name" value="ABC_transpr_MalK/UgpC-like"/>
</dbReference>
<dbReference type="InterPro" id="IPR017871">
    <property type="entry name" value="ABC_transporter-like_CS"/>
</dbReference>
<evidence type="ECO:0000259" key="9">
    <source>
        <dbReference type="PROSITE" id="PS50893"/>
    </source>
</evidence>
<keyword evidence="8" id="KW-0472">Membrane</keyword>
<dbReference type="InterPro" id="IPR003439">
    <property type="entry name" value="ABC_transporter-like_ATP-bd"/>
</dbReference>
<reference evidence="10 11" key="1">
    <citation type="submission" date="2018-05" db="EMBL/GenBank/DDBJ databases">
        <title>Genomic Encyclopedia of Type Strains, Phase IV (KMG-IV): sequencing the most valuable type-strain genomes for metagenomic binning, comparative biology and taxonomic classification.</title>
        <authorList>
            <person name="Goeker M."/>
        </authorList>
    </citation>
    <scope>NUCLEOTIDE SEQUENCE [LARGE SCALE GENOMIC DNA]</scope>
    <source>
        <strain evidence="10 11">DSM 6462</strain>
    </source>
</reference>
<organism evidence="10 11">
    <name type="scientific">Chelatococcus asaccharovorans</name>
    <dbReference type="NCBI Taxonomy" id="28210"/>
    <lineage>
        <taxon>Bacteria</taxon>
        <taxon>Pseudomonadati</taxon>
        <taxon>Pseudomonadota</taxon>
        <taxon>Alphaproteobacteria</taxon>
        <taxon>Hyphomicrobiales</taxon>
        <taxon>Chelatococcaceae</taxon>
        <taxon>Chelatococcus</taxon>
    </lineage>
</organism>
<keyword evidence="6 10" id="KW-0067">ATP-binding</keyword>
<dbReference type="AlphaFoldDB" id="A0A2V3U7C2"/>
<dbReference type="PROSITE" id="PS50893">
    <property type="entry name" value="ABC_TRANSPORTER_2"/>
    <property type="match status" value="1"/>
</dbReference>
<name>A0A2V3U7C2_9HYPH</name>
<dbReference type="NCBIfam" id="NF008653">
    <property type="entry name" value="PRK11650.1"/>
    <property type="match status" value="1"/>
</dbReference>
<protein>
    <submittedName>
        <fullName evidence="10">Carbohydrate ABC transporter ATP-binding protein (CUT1 family)</fullName>
    </submittedName>
</protein>
<dbReference type="InterPro" id="IPR027417">
    <property type="entry name" value="P-loop_NTPase"/>
</dbReference>
<dbReference type="SUPFAM" id="SSF52540">
    <property type="entry name" value="P-loop containing nucleoside triphosphate hydrolases"/>
    <property type="match status" value="1"/>
</dbReference>
<dbReference type="SUPFAM" id="SSF50331">
    <property type="entry name" value="MOP-like"/>
    <property type="match status" value="1"/>
</dbReference>
<evidence type="ECO:0000256" key="6">
    <source>
        <dbReference type="ARBA" id="ARBA00022840"/>
    </source>
</evidence>
<proteinExistence type="inferred from homology"/>
<evidence type="ECO:0000256" key="2">
    <source>
        <dbReference type="ARBA" id="ARBA00005417"/>
    </source>
</evidence>
<comment type="similarity">
    <text evidence="2">Belongs to the ABC transporter superfamily.</text>
</comment>
<comment type="caution">
    <text evidence="10">The sequence shown here is derived from an EMBL/GenBank/DDBJ whole genome shotgun (WGS) entry which is preliminary data.</text>
</comment>
<evidence type="ECO:0000313" key="10">
    <source>
        <dbReference type="EMBL" id="PXW58002.1"/>
    </source>
</evidence>
<dbReference type="InterPro" id="IPR012340">
    <property type="entry name" value="NA-bd_OB-fold"/>
</dbReference>
<dbReference type="InterPro" id="IPR015855">
    <property type="entry name" value="ABC_transpr_MalK-like"/>
</dbReference>
<keyword evidence="7" id="KW-1278">Translocase</keyword>
<dbReference type="RefSeq" id="WP_110375319.1">
    <property type="nucleotide sequence ID" value="NZ_JAHBRY010000001.1"/>
</dbReference>
<sequence length="376" mass="40789">MAGIRIEHVTKSYGPLAVLKDFNLDITDGEFVVFVGPSGCGKSTMLKILAGLEEATSGRVLIGDREVTDLAPGDRDIAMVFQNYALYPHLTVARNMGFGLKMRGTPAAEIDRRVKDAARILGVEHLLDRRPRALSGGQRQRVALGRAIVREPQAFLMDEPLSNLDAKLRVHMRAEISALHKRLGVTTIYVTHDQIEAMTMADRIVIMRDGEIQQIAAPDAMFAEPANLFVAGFIGSPGMNFLKSKLTMGSGAGTVSLYGQDVKLALPAEPLKALDGREVILGLRPEHITEGNSPVTFTVSPRLVESLGSEKYVYCDIPEANRTDIARAAGVDDERGDAQIARLINAGDIALGRPVQLGFDPARLHVFDAETGRAVR</sequence>
<dbReference type="InterPro" id="IPR003593">
    <property type="entry name" value="AAA+_ATPase"/>
</dbReference>
<dbReference type="GO" id="GO:0016887">
    <property type="term" value="F:ATP hydrolysis activity"/>
    <property type="evidence" value="ECO:0007669"/>
    <property type="project" value="InterPro"/>
</dbReference>
<evidence type="ECO:0000256" key="3">
    <source>
        <dbReference type="ARBA" id="ARBA00022448"/>
    </source>
</evidence>
<dbReference type="InterPro" id="IPR008995">
    <property type="entry name" value="Mo/tungstate-bd_C_term_dom"/>
</dbReference>
<dbReference type="PANTHER" id="PTHR43875:SF15">
    <property type="entry name" value="TREHALOSE IMPORT ATP-BINDING PROTEIN SUGC"/>
    <property type="match status" value="1"/>
</dbReference>
<evidence type="ECO:0000256" key="7">
    <source>
        <dbReference type="ARBA" id="ARBA00022967"/>
    </source>
</evidence>
<dbReference type="GO" id="GO:0055052">
    <property type="term" value="C:ATP-binding cassette (ABC) transporter complex, substrate-binding subunit-containing"/>
    <property type="evidence" value="ECO:0007669"/>
    <property type="project" value="TreeGrafter"/>
</dbReference>
<dbReference type="PANTHER" id="PTHR43875">
    <property type="entry name" value="MALTODEXTRIN IMPORT ATP-BINDING PROTEIN MSMX"/>
    <property type="match status" value="1"/>
</dbReference>
<gene>
    <name evidence="10" type="ORF">C7450_106175</name>
</gene>
<dbReference type="Gene3D" id="2.40.50.140">
    <property type="entry name" value="Nucleic acid-binding proteins"/>
    <property type="match status" value="1"/>
</dbReference>
<dbReference type="InterPro" id="IPR040582">
    <property type="entry name" value="OB_MalK-like"/>
</dbReference>
<keyword evidence="4" id="KW-1003">Cell membrane</keyword>
<evidence type="ECO:0000256" key="8">
    <source>
        <dbReference type="ARBA" id="ARBA00023136"/>
    </source>
</evidence>
<dbReference type="CDD" id="cd03301">
    <property type="entry name" value="ABC_MalK_N"/>
    <property type="match status" value="1"/>
</dbReference>
<dbReference type="PROSITE" id="PS00211">
    <property type="entry name" value="ABC_TRANSPORTER_1"/>
    <property type="match status" value="1"/>
</dbReference>
<feature type="domain" description="ABC transporter" evidence="9">
    <location>
        <begin position="4"/>
        <end position="234"/>
    </location>
</feature>
<dbReference type="SMART" id="SM00382">
    <property type="entry name" value="AAA"/>
    <property type="match status" value="1"/>
</dbReference>
<keyword evidence="5" id="KW-0547">Nucleotide-binding</keyword>